<feature type="compositionally biased region" description="Low complexity" evidence="1">
    <location>
        <begin position="283"/>
        <end position="296"/>
    </location>
</feature>
<dbReference type="GeneID" id="37011644"/>
<evidence type="ECO:0000313" key="2">
    <source>
        <dbReference type="EMBL" id="PWN24220.1"/>
    </source>
</evidence>
<feature type="compositionally biased region" description="Polar residues" evidence="1">
    <location>
        <begin position="341"/>
        <end position="353"/>
    </location>
</feature>
<feature type="compositionally biased region" description="Polar residues" evidence="1">
    <location>
        <begin position="87"/>
        <end position="102"/>
    </location>
</feature>
<evidence type="ECO:0000313" key="3">
    <source>
        <dbReference type="Proteomes" id="UP000245942"/>
    </source>
</evidence>
<dbReference type="EMBL" id="KZ819321">
    <property type="protein sequence ID" value="PWN24220.1"/>
    <property type="molecule type" value="Genomic_DNA"/>
</dbReference>
<feature type="compositionally biased region" description="Polar residues" evidence="1">
    <location>
        <begin position="572"/>
        <end position="582"/>
    </location>
</feature>
<feature type="compositionally biased region" description="Polar residues" evidence="1">
    <location>
        <begin position="316"/>
        <end position="326"/>
    </location>
</feature>
<gene>
    <name evidence="2" type="ORF">BCV69DRAFT_23578</name>
</gene>
<dbReference type="Proteomes" id="UP000245942">
    <property type="component" value="Unassembled WGS sequence"/>
</dbReference>
<feature type="region of interest" description="Disordered" evidence="1">
    <location>
        <begin position="701"/>
        <end position="759"/>
    </location>
</feature>
<feature type="compositionally biased region" description="Low complexity" evidence="1">
    <location>
        <begin position="516"/>
        <end position="531"/>
    </location>
</feature>
<organism evidence="2 3">
    <name type="scientific">Pseudomicrostroma glucosiphilum</name>
    <dbReference type="NCBI Taxonomy" id="1684307"/>
    <lineage>
        <taxon>Eukaryota</taxon>
        <taxon>Fungi</taxon>
        <taxon>Dikarya</taxon>
        <taxon>Basidiomycota</taxon>
        <taxon>Ustilaginomycotina</taxon>
        <taxon>Exobasidiomycetes</taxon>
        <taxon>Microstromatales</taxon>
        <taxon>Microstromatales incertae sedis</taxon>
        <taxon>Pseudomicrostroma</taxon>
    </lineage>
</organism>
<feature type="compositionally biased region" description="Low complexity" evidence="1">
    <location>
        <begin position="108"/>
        <end position="125"/>
    </location>
</feature>
<feature type="compositionally biased region" description="Low complexity" evidence="1">
    <location>
        <begin position="539"/>
        <end position="550"/>
    </location>
</feature>
<feature type="compositionally biased region" description="Polar residues" evidence="1">
    <location>
        <begin position="126"/>
        <end position="135"/>
    </location>
</feature>
<feature type="compositionally biased region" description="Basic and acidic residues" evidence="1">
    <location>
        <begin position="29"/>
        <end position="41"/>
    </location>
</feature>
<dbReference type="RefSeq" id="XP_025351380.1">
    <property type="nucleotide sequence ID" value="XM_025489910.1"/>
</dbReference>
<feature type="compositionally biased region" description="Polar residues" evidence="1">
    <location>
        <begin position="201"/>
        <end position="210"/>
    </location>
</feature>
<feature type="compositionally biased region" description="Polar residues" evidence="1">
    <location>
        <begin position="224"/>
        <end position="236"/>
    </location>
</feature>
<keyword evidence="3" id="KW-1185">Reference proteome</keyword>
<feature type="compositionally biased region" description="Basic and acidic residues" evidence="1">
    <location>
        <begin position="644"/>
        <end position="653"/>
    </location>
</feature>
<accession>A0A316UG91</accession>
<protein>
    <submittedName>
        <fullName evidence="2">Uncharacterized protein</fullName>
    </submittedName>
</protein>
<name>A0A316UG91_9BASI</name>
<feature type="compositionally biased region" description="Basic and acidic residues" evidence="1">
    <location>
        <begin position="9"/>
        <end position="19"/>
    </location>
</feature>
<feature type="region of interest" description="Disordered" evidence="1">
    <location>
        <begin position="1"/>
        <end position="659"/>
    </location>
</feature>
<proteinExistence type="predicted"/>
<evidence type="ECO:0000256" key="1">
    <source>
        <dbReference type="SAM" id="MobiDB-lite"/>
    </source>
</evidence>
<feature type="compositionally biased region" description="Low complexity" evidence="1">
    <location>
        <begin position="387"/>
        <end position="408"/>
    </location>
</feature>
<sequence>MAAALDQSDPAKQKSHNEGEEQEQQPIDIRARVAAFEKRSDTAAAPPLPPPRKAFYVKPESSTAQSGTSSIPPPPVSISHGSPARPSVTTQDIISRVNTTPRSRGDLTPGTTSSSPSLRSAPSFPGTTTGGSDSPSEFGVLSPLSSRSLGSRLTGAASSSSSSLPLPPSNGRSLGTSPNVALSPFSAAYKGGSGGLAPTAGPSSSHSSQFDALAEAGSVKRVGSGTSLNDLTTSSIARARERGSGVAGVSGKVPLPPSGVPGGSMTNGSSSSLGVFMPSDMTGSSSGAGSAGGRASPALPPRSGLASTRGLHKRSSGSLSQISDAHSATVPAYAMRRNRSTTESPLPSPSVRSLNPLDDDDNDVAGREKVEGGYGLILHPTLKPTTSPVASRPASRASNSRSVPSSPQVGPPEAADLLSVQNRVRVGVQPPTPSPEKNQEGTFSMAKAPYMSLYEPRRNHSIDSTASSEEKEASDGRSQYHRGQAPSLPPRGGAAMHSSSSLPYVPYKQRGGSGSGLMLSSSSAGGVVASKVPPPPSMPSTSLPSSSQAPAIPPRQPSTAGPRHSTGHSPAASVSSSPTQSPKLAAASKFAQRSSRSGGPGYEAVSRSANAGPSGSGMGLAAIQPPPSRSRLRSSSEGPLGEMRAQHPHDGRAYAHTQGATNGEAYAAASSAPIVRDTFHGTLAYRSSQASLYGKRAAAAAGGSARFKPARSLAPADEAARKRYEDVWDREVQRMERKQQRKNGKKEVESGSSGVDIESTIRKPLDLRYPAVRANPRYSSASPLPPPALVSPHIV</sequence>
<reference evidence="2 3" key="1">
    <citation type="journal article" date="2018" name="Mol. Biol. Evol.">
        <title>Broad Genomic Sampling Reveals a Smut Pathogenic Ancestry of the Fungal Clade Ustilaginomycotina.</title>
        <authorList>
            <person name="Kijpornyongpan T."/>
            <person name="Mondo S.J."/>
            <person name="Barry K."/>
            <person name="Sandor L."/>
            <person name="Lee J."/>
            <person name="Lipzen A."/>
            <person name="Pangilinan J."/>
            <person name="LaButti K."/>
            <person name="Hainaut M."/>
            <person name="Henrissat B."/>
            <person name="Grigoriev I.V."/>
            <person name="Spatafora J.W."/>
            <person name="Aime M.C."/>
        </authorList>
    </citation>
    <scope>NUCLEOTIDE SEQUENCE [LARGE SCALE GENOMIC DNA]</scope>
    <source>
        <strain evidence="2 3">MCA 4718</strain>
    </source>
</reference>
<dbReference type="STRING" id="1684307.A0A316UG91"/>
<dbReference type="AlphaFoldDB" id="A0A316UG91"/>
<feature type="compositionally biased region" description="Basic and acidic residues" evidence="1">
    <location>
        <begin position="718"/>
        <end position="738"/>
    </location>
</feature>
<feature type="region of interest" description="Disordered" evidence="1">
    <location>
        <begin position="774"/>
        <end position="795"/>
    </location>
</feature>
<feature type="compositionally biased region" description="Low complexity" evidence="1">
    <location>
        <begin position="141"/>
        <end position="175"/>
    </location>
</feature>